<dbReference type="AlphaFoldDB" id="A0A8H3I6V0"/>
<dbReference type="Gene3D" id="3.40.630.30">
    <property type="match status" value="1"/>
</dbReference>
<dbReference type="CDD" id="cd04301">
    <property type="entry name" value="NAT_SF"/>
    <property type="match status" value="1"/>
</dbReference>
<feature type="domain" description="N-acetyltransferase" evidence="2">
    <location>
        <begin position="114"/>
        <end position="157"/>
    </location>
</feature>
<accession>A0A8H3I6V0</accession>
<protein>
    <recommendedName>
        <fullName evidence="2">N-acetyltransferase domain-containing protein</fullName>
    </recommendedName>
</protein>
<organism evidence="3 4">
    <name type="scientific">Gomphillus americanus</name>
    <dbReference type="NCBI Taxonomy" id="1940652"/>
    <lineage>
        <taxon>Eukaryota</taxon>
        <taxon>Fungi</taxon>
        <taxon>Dikarya</taxon>
        <taxon>Ascomycota</taxon>
        <taxon>Pezizomycotina</taxon>
        <taxon>Lecanoromycetes</taxon>
        <taxon>OSLEUM clade</taxon>
        <taxon>Ostropomycetidae</taxon>
        <taxon>Ostropales</taxon>
        <taxon>Graphidaceae</taxon>
        <taxon>Gomphilloideae</taxon>
        <taxon>Gomphillus</taxon>
    </lineage>
</organism>
<name>A0A8H3I6V0_9LECA</name>
<dbReference type="OrthoDB" id="7305308at2759"/>
<comment type="caution">
    <text evidence="3">The sequence shown here is derived from an EMBL/GenBank/DDBJ whole genome shotgun (WGS) entry which is preliminary data.</text>
</comment>
<evidence type="ECO:0000313" key="3">
    <source>
        <dbReference type="EMBL" id="CAF9907073.1"/>
    </source>
</evidence>
<feature type="region of interest" description="Disordered" evidence="1">
    <location>
        <begin position="244"/>
        <end position="286"/>
    </location>
</feature>
<dbReference type="SUPFAM" id="SSF55729">
    <property type="entry name" value="Acyl-CoA N-acyltransferases (Nat)"/>
    <property type="match status" value="1"/>
</dbReference>
<dbReference type="EMBL" id="CAJPDQ010000003">
    <property type="protein sequence ID" value="CAF9907073.1"/>
    <property type="molecule type" value="Genomic_DNA"/>
</dbReference>
<feature type="compositionally biased region" description="Basic and acidic residues" evidence="1">
    <location>
        <begin position="257"/>
        <end position="269"/>
    </location>
</feature>
<dbReference type="InterPro" id="IPR000182">
    <property type="entry name" value="GNAT_dom"/>
</dbReference>
<evidence type="ECO:0000259" key="2">
    <source>
        <dbReference type="Pfam" id="PF00583"/>
    </source>
</evidence>
<dbReference type="Proteomes" id="UP000664169">
    <property type="component" value="Unassembled WGS sequence"/>
</dbReference>
<gene>
    <name evidence="3" type="ORF">GOMPHAMPRED_005011</name>
</gene>
<evidence type="ECO:0000313" key="4">
    <source>
        <dbReference type="Proteomes" id="UP000664169"/>
    </source>
</evidence>
<reference evidence="3" key="1">
    <citation type="submission" date="2021-03" db="EMBL/GenBank/DDBJ databases">
        <authorList>
            <person name="Tagirdzhanova G."/>
        </authorList>
    </citation>
    <scope>NUCLEOTIDE SEQUENCE</scope>
</reference>
<keyword evidence="4" id="KW-1185">Reference proteome</keyword>
<dbReference type="Pfam" id="PF00583">
    <property type="entry name" value="Acetyltransf_1"/>
    <property type="match status" value="1"/>
</dbReference>
<evidence type="ECO:0000256" key="1">
    <source>
        <dbReference type="SAM" id="MobiDB-lite"/>
    </source>
</evidence>
<dbReference type="GO" id="GO:0016747">
    <property type="term" value="F:acyltransferase activity, transferring groups other than amino-acyl groups"/>
    <property type="evidence" value="ECO:0007669"/>
    <property type="project" value="InterPro"/>
</dbReference>
<sequence length="286" mass="29245">MTTTTTNNTTNTTLLKIAPPTPADYEPWSVLFRGYLAHCQSSLPEDQLRRTFARIVDPEGNVSALVAWGSSSGTGSGTGAGIGSESEAGSGSGNGNESGGGGGSSGSTGEMQMLGLAHYVFFPSTWMEEPVASLADLFVAPTARRRGVGRALILAVAASSAGAATASSSDHGVGVGGVGGGTGGTGGTGGSGGGGGARGLKWAMHDLNVGVRGLYDSLAVSDFREYRMRLPYIGPEGRGRRMLSDQVIVQEGDGGEQEQKEQKEQKQKEEQDEGGPSKGVGEEQQE</sequence>
<dbReference type="InterPro" id="IPR016181">
    <property type="entry name" value="Acyl_CoA_acyltransferase"/>
</dbReference>
<proteinExistence type="predicted"/>
<feature type="region of interest" description="Disordered" evidence="1">
    <location>
        <begin position="74"/>
        <end position="108"/>
    </location>
</feature>
<feature type="compositionally biased region" description="Gly residues" evidence="1">
    <location>
        <begin position="90"/>
        <end position="106"/>
    </location>
</feature>